<dbReference type="SUPFAM" id="SSF49503">
    <property type="entry name" value="Cupredoxins"/>
    <property type="match status" value="3"/>
</dbReference>
<evidence type="ECO:0000256" key="1">
    <source>
        <dbReference type="ARBA" id="ARBA00010609"/>
    </source>
</evidence>
<dbReference type="Pfam" id="PF07731">
    <property type="entry name" value="Cu-oxidase_2"/>
    <property type="match status" value="1"/>
</dbReference>
<dbReference type="PANTHER" id="PTHR11709">
    <property type="entry name" value="MULTI-COPPER OXIDASE"/>
    <property type="match status" value="1"/>
</dbReference>
<dbReference type="InterPro" id="IPR045087">
    <property type="entry name" value="Cu-oxidase_fam"/>
</dbReference>
<dbReference type="InterPro" id="IPR011707">
    <property type="entry name" value="Cu-oxidase-like_N"/>
</dbReference>
<gene>
    <name evidence="7" type="ORF">O181_040930</name>
</gene>
<evidence type="ECO:0000259" key="6">
    <source>
        <dbReference type="Pfam" id="PF07732"/>
    </source>
</evidence>
<dbReference type="OrthoDB" id="2121828at2759"/>
<accession>A0A9Q3DHR9</accession>
<evidence type="ECO:0000259" key="4">
    <source>
        <dbReference type="Pfam" id="PF00394"/>
    </source>
</evidence>
<dbReference type="CDD" id="cd13904">
    <property type="entry name" value="CuRO_3_Diphenol_Ox"/>
    <property type="match status" value="1"/>
</dbReference>
<dbReference type="AlphaFoldDB" id="A0A9Q3DHR9"/>
<dbReference type="InterPro" id="IPR001117">
    <property type="entry name" value="Cu-oxidase_2nd"/>
</dbReference>
<feature type="domain" description="Plastocyanin-like" evidence="5">
    <location>
        <begin position="530"/>
        <end position="635"/>
    </location>
</feature>
<feature type="domain" description="Plastocyanin-like" evidence="6">
    <location>
        <begin position="121"/>
        <end position="234"/>
    </location>
</feature>
<evidence type="ECO:0000256" key="3">
    <source>
        <dbReference type="ARBA" id="ARBA00023180"/>
    </source>
</evidence>
<evidence type="ECO:0000259" key="5">
    <source>
        <dbReference type="Pfam" id="PF07731"/>
    </source>
</evidence>
<dbReference type="Proteomes" id="UP000765509">
    <property type="component" value="Unassembled WGS sequence"/>
</dbReference>
<comment type="caution">
    <text evidence="7">The sequence shown here is derived from an EMBL/GenBank/DDBJ whole genome shotgun (WGS) entry which is preliminary data.</text>
</comment>
<dbReference type="Pfam" id="PF07732">
    <property type="entry name" value="Cu-oxidase_3"/>
    <property type="match status" value="1"/>
</dbReference>
<sequence length="662" mass="73366">MSVLPKIQILSARFNGKLFPLPNSIRRACLGKTGHLNLKRPKLFYFEAAGAGLDDAEKDDALNWAFSRLEKRQYYNTTDSLSNLKYSNGQSLVRFNSPDLLLSPNHQITNVPRKRSYTFVVTNQTAAPDGFQRTMLVINNQSPGPLIEANEGDTIEVNVINRSGHPMTFHWHGLHQKGTPWMDGISGVTQCPIPPNANFTYLFTIRDQFGTFWYHAHTFNLKADGLIGPLIVHSVRDPLVRGVHFEQDQILFISDWFHNTSTLIMGEMLSPSGYNGSFAAPSPNSALLNGVGFFDCEKYAPNEPCVTRHELLEITVKPKSRTRIRLINSGSRTLFKVSVDNHLLEVIEADATPVISRTPIQRLQIHNGERYSIIIDSHSDNEGDSFFLRAAIDTDCLSWLAPGIDTVEGNTARLIVRVSNDMNYAGGSSYKALPSSRDWNSSTGGECFDLDGTILTPRIKPRYLNTVKGRVFFNTSFGTRVAALGNTSSVQNIVGRFFVDQTTYISRPQAPLLQDMLKGGRGSLNTSEVATEVLPEAGIWDIVVNNLDQALDHPFHLHGLDTCLVARGNGTLNETFAKNLRYNTQTPLCKDVHVLPGGTFSVFRVVANNPGVWFWHCHMGWHLGAGFAAVIVLQPAELAQWQLPVPNQALCVGNVSSSSMSQ</sequence>
<name>A0A9Q3DHR9_9BASI</name>
<dbReference type="EMBL" id="AVOT02016208">
    <property type="protein sequence ID" value="MBW0501215.1"/>
    <property type="molecule type" value="Genomic_DNA"/>
</dbReference>
<evidence type="ECO:0000313" key="7">
    <source>
        <dbReference type="EMBL" id="MBW0501215.1"/>
    </source>
</evidence>
<evidence type="ECO:0000313" key="8">
    <source>
        <dbReference type="Proteomes" id="UP000765509"/>
    </source>
</evidence>
<protein>
    <recommendedName>
        <fullName evidence="9">Laccase</fullName>
    </recommendedName>
</protein>
<dbReference type="InterPro" id="IPR008972">
    <property type="entry name" value="Cupredoxin"/>
</dbReference>
<keyword evidence="8" id="KW-1185">Reference proteome</keyword>
<keyword evidence="2" id="KW-0186">Copper</keyword>
<dbReference type="InterPro" id="IPR011706">
    <property type="entry name" value="Cu-oxidase_C"/>
</dbReference>
<dbReference type="CDD" id="cd13857">
    <property type="entry name" value="CuRO_1_Diphenol_Ox"/>
    <property type="match status" value="1"/>
</dbReference>
<feature type="domain" description="Plastocyanin-like" evidence="4">
    <location>
        <begin position="249"/>
        <end position="391"/>
    </location>
</feature>
<dbReference type="Gene3D" id="2.60.40.420">
    <property type="entry name" value="Cupredoxins - blue copper proteins"/>
    <property type="match status" value="3"/>
</dbReference>
<keyword evidence="3" id="KW-0325">Glycoprotein</keyword>
<evidence type="ECO:0008006" key="9">
    <source>
        <dbReference type="Google" id="ProtNLM"/>
    </source>
</evidence>
<organism evidence="7 8">
    <name type="scientific">Austropuccinia psidii MF-1</name>
    <dbReference type="NCBI Taxonomy" id="1389203"/>
    <lineage>
        <taxon>Eukaryota</taxon>
        <taxon>Fungi</taxon>
        <taxon>Dikarya</taxon>
        <taxon>Basidiomycota</taxon>
        <taxon>Pucciniomycotina</taxon>
        <taxon>Pucciniomycetes</taxon>
        <taxon>Pucciniales</taxon>
        <taxon>Sphaerophragmiaceae</taxon>
        <taxon>Austropuccinia</taxon>
    </lineage>
</organism>
<dbReference type="PANTHER" id="PTHR11709:SF414">
    <property type="entry name" value="ADR239WP"/>
    <property type="match status" value="1"/>
</dbReference>
<dbReference type="Pfam" id="PF00394">
    <property type="entry name" value="Cu-oxidase"/>
    <property type="match status" value="1"/>
</dbReference>
<proteinExistence type="inferred from homology"/>
<evidence type="ECO:0000256" key="2">
    <source>
        <dbReference type="ARBA" id="ARBA00023008"/>
    </source>
</evidence>
<comment type="similarity">
    <text evidence="1">Belongs to the multicopper oxidase family.</text>
</comment>
<reference evidence="7" key="1">
    <citation type="submission" date="2021-03" db="EMBL/GenBank/DDBJ databases">
        <title>Draft genome sequence of rust myrtle Austropuccinia psidii MF-1, a brazilian biotype.</title>
        <authorList>
            <person name="Quecine M.C."/>
            <person name="Pachon D.M.R."/>
            <person name="Bonatelli M.L."/>
            <person name="Correr F.H."/>
            <person name="Franceschini L.M."/>
            <person name="Leite T.F."/>
            <person name="Margarido G.R.A."/>
            <person name="Almeida C.A."/>
            <person name="Ferrarezi J.A."/>
            <person name="Labate C.A."/>
        </authorList>
    </citation>
    <scope>NUCLEOTIDE SEQUENCE</scope>
    <source>
        <strain evidence="7">MF-1</strain>
    </source>
</reference>
<dbReference type="GO" id="GO:0016491">
    <property type="term" value="F:oxidoreductase activity"/>
    <property type="evidence" value="ECO:0007669"/>
    <property type="project" value="InterPro"/>
</dbReference>
<dbReference type="GO" id="GO:0005507">
    <property type="term" value="F:copper ion binding"/>
    <property type="evidence" value="ECO:0007669"/>
    <property type="project" value="InterPro"/>
</dbReference>